<keyword evidence="2" id="KW-0235">DNA replication</keyword>
<sequence>MKKTHPQTLRIYRQYAMPMARLIGDILFMKKKQSSGKSNVFDVLMHEERIFKNREALASTYIPPEFPHRDAEINDVANILKPALYGARPSNILIYGQTGTGKTAVAKFICKQIVSKAVTEGKKIHTAYINCKQTNTPYGILTNIGRTYSRDWEERIPNAGWRIDKVYSALKERADEGGGIAIVVMDEIDTLVSKNGDEILYHLTGLNSDLDNSKISLIGISNDTKFTSWLDPRV</sequence>
<feature type="domain" description="AAA+ ATPase" evidence="5">
    <location>
        <begin position="88"/>
        <end position="233"/>
    </location>
</feature>
<dbReference type="InterPro" id="IPR050311">
    <property type="entry name" value="ORC1/CDC6"/>
</dbReference>
<organism evidence="6">
    <name type="scientific">marine metagenome</name>
    <dbReference type="NCBI Taxonomy" id="408172"/>
    <lineage>
        <taxon>unclassified sequences</taxon>
        <taxon>metagenomes</taxon>
        <taxon>ecological metagenomes</taxon>
    </lineage>
</organism>
<reference evidence="6" key="1">
    <citation type="submission" date="2018-05" db="EMBL/GenBank/DDBJ databases">
        <authorList>
            <person name="Lanie J.A."/>
            <person name="Ng W.-L."/>
            <person name="Kazmierczak K.M."/>
            <person name="Andrzejewski T.M."/>
            <person name="Davidsen T.M."/>
            <person name="Wayne K.J."/>
            <person name="Tettelin H."/>
            <person name="Glass J.I."/>
            <person name="Rusch D."/>
            <person name="Podicherti R."/>
            <person name="Tsui H.-C.T."/>
            <person name="Winkler M.E."/>
        </authorList>
    </citation>
    <scope>NUCLEOTIDE SEQUENCE</scope>
</reference>
<dbReference type="SUPFAM" id="SSF52540">
    <property type="entry name" value="P-loop containing nucleoside triphosphate hydrolases"/>
    <property type="match status" value="1"/>
</dbReference>
<dbReference type="InterPro" id="IPR003593">
    <property type="entry name" value="AAA+_ATPase"/>
</dbReference>
<gene>
    <name evidence="6" type="ORF">METZ01_LOCUS331603</name>
</gene>
<dbReference type="SMART" id="SM00382">
    <property type="entry name" value="AAA"/>
    <property type="match status" value="1"/>
</dbReference>
<dbReference type="CDD" id="cd00009">
    <property type="entry name" value="AAA"/>
    <property type="match status" value="1"/>
</dbReference>
<dbReference type="PROSITE" id="PS00675">
    <property type="entry name" value="SIGMA54_INTERACT_1"/>
    <property type="match status" value="1"/>
</dbReference>
<dbReference type="GO" id="GO:0006260">
    <property type="term" value="P:DNA replication"/>
    <property type="evidence" value="ECO:0007669"/>
    <property type="project" value="UniProtKB-KW"/>
</dbReference>
<dbReference type="AlphaFoldDB" id="A0A382PZI3"/>
<keyword evidence="4" id="KW-0067">ATP-binding</keyword>
<name>A0A382PZI3_9ZZZZ</name>
<dbReference type="GO" id="GO:0005524">
    <property type="term" value="F:ATP binding"/>
    <property type="evidence" value="ECO:0007669"/>
    <property type="project" value="UniProtKB-KW"/>
</dbReference>
<protein>
    <recommendedName>
        <fullName evidence="5">AAA+ ATPase domain-containing protein</fullName>
    </recommendedName>
</protein>
<feature type="non-terminal residue" evidence="6">
    <location>
        <position position="234"/>
    </location>
</feature>
<evidence type="ECO:0000256" key="2">
    <source>
        <dbReference type="ARBA" id="ARBA00022705"/>
    </source>
</evidence>
<evidence type="ECO:0000256" key="1">
    <source>
        <dbReference type="ARBA" id="ARBA00006184"/>
    </source>
</evidence>
<dbReference type="GO" id="GO:0016887">
    <property type="term" value="F:ATP hydrolysis activity"/>
    <property type="evidence" value="ECO:0007669"/>
    <property type="project" value="InterPro"/>
</dbReference>
<comment type="similarity">
    <text evidence="1">Belongs to the CDC6/cdc18 family.</text>
</comment>
<dbReference type="EMBL" id="UINC01110921">
    <property type="protein sequence ID" value="SVC78749.1"/>
    <property type="molecule type" value="Genomic_DNA"/>
</dbReference>
<evidence type="ECO:0000256" key="3">
    <source>
        <dbReference type="ARBA" id="ARBA00022741"/>
    </source>
</evidence>
<dbReference type="InterPro" id="IPR025662">
    <property type="entry name" value="Sigma_54_int_dom_ATP-bd_1"/>
</dbReference>
<evidence type="ECO:0000259" key="5">
    <source>
        <dbReference type="SMART" id="SM00382"/>
    </source>
</evidence>
<dbReference type="Pfam" id="PF13401">
    <property type="entry name" value="AAA_22"/>
    <property type="match status" value="1"/>
</dbReference>
<proteinExistence type="inferred from homology"/>
<dbReference type="NCBIfam" id="TIGR02928">
    <property type="entry name" value="orc1/cdc6 family replication initiation protein"/>
    <property type="match status" value="1"/>
</dbReference>
<dbReference type="InterPro" id="IPR049945">
    <property type="entry name" value="AAA_22"/>
</dbReference>
<dbReference type="PANTHER" id="PTHR10763:SF26">
    <property type="entry name" value="CELL DIVISION CONTROL PROTEIN 6 HOMOLOG"/>
    <property type="match status" value="1"/>
</dbReference>
<dbReference type="Gene3D" id="3.40.50.300">
    <property type="entry name" value="P-loop containing nucleotide triphosphate hydrolases"/>
    <property type="match status" value="1"/>
</dbReference>
<dbReference type="InterPro" id="IPR014277">
    <property type="entry name" value="Orc1/Cdc6_arc"/>
</dbReference>
<dbReference type="Gene3D" id="1.10.8.60">
    <property type="match status" value="1"/>
</dbReference>
<evidence type="ECO:0000256" key="4">
    <source>
        <dbReference type="ARBA" id="ARBA00022840"/>
    </source>
</evidence>
<evidence type="ECO:0000313" key="6">
    <source>
        <dbReference type="EMBL" id="SVC78749.1"/>
    </source>
</evidence>
<dbReference type="InterPro" id="IPR027417">
    <property type="entry name" value="P-loop_NTPase"/>
</dbReference>
<accession>A0A382PZI3</accession>
<keyword evidence="3" id="KW-0547">Nucleotide-binding</keyword>
<dbReference type="PANTHER" id="PTHR10763">
    <property type="entry name" value="CELL DIVISION CONTROL PROTEIN 6-RELATED"/>
    <property type="match status" value="1"/>
</dbReference>